<dbReference type="InterPro" id="IPR000276">
    <property type="entry name" value="GPCR_Rhodpsn"/>
</dbReference>
<evidence type="ECO:0000256" key="1">
    <source>
        <dbReference type="ARBA" id="ARBA00004141"/>
    </source>
</evidence>
<dbReference type="Pfam" id="PF00001">
    <property type="entry name" value="7tm_1"/>
    <property type="match status" value="1"/>
</dbReference>
<keyword evidence="7 15" id="KW-1133">Transmembrane helix</keyword>
<feature type="compositionally biased region" description="Basic and acidic residues" evidence="14">
    <location>
        <begin position="57"/>
        <end position="73"/>
    </location>
</feature>
<proteinExistence type="inferred from homology"/>
<evidence type="ECO:0000256" key="2">
    <source>
        <dbReference type="ARBA" id="ARBA00010663"/>
    </source>
</evidence>
<evidence type="ECO:0000256" key="7">
    <source>
        <dbReference type="ARBA" id="ARBA00022989"/>
    </source>
</evidence>
<dbReference type="InterPro" id="IPR027430">
    <property type="entry name" value="Retinal_BS"/>
</dbReference>
<evidence type="ECO:0000256" key="15">
    <source>
        <dbReference type="SAM" id="Phobius"/>
    </source>
</evidence>
<keyword evidence="8" id="KW-0157">Chromophore</keyword>
<evidence type="ECO:0000256" key="13">
    <source>
        <dbReference type="ARBA" id="ARBA00023305"/>
    </source>
</evidence>
<reference evidence="17" key="1">
    <citation type="submission" date="2021-11" db="EMBL/GenBank/DDBJ databases">
        <authorList>
            <person name="Schell T."/>
        </authorList>
    </citation>
    <scope>NUCLEOTIDE SEQUENCE</scope>
    <source>
        <strain evidence="17">M5</strain>
    </source>
</reference>
<evidence type="ECO:0000256" key="4">
    <source>
        <dbReference type="ARBA" id="ARBA00022606"/>
    </source>
</evidence>
<dbReference type="GO" id="GO:0016020">
    <property type="term" value="C:membrane"/>
    <property type="evidence" value="ECO:0007669"/>
    <property type="project" value="UniProtKB-SubCell"/>
</dbReference>
<evidence type="ECO:0000313" key="18">
    <source>
        <dbReference type="Proteomes" id="UP000789390"/>
    </source>
</evidence>
<evidence type="ECO:0000256" key="9">
    <source>
        <dbReference type="ARBA" id="ARBA00023040"/>
    </source>
</evidence>
<name>A0A8J2RET7_9CRUS</name>
<dbReference type="GO" id="GO:0007602">
    <property type="term" value="P:phototransduction"/>
    <property type="evidence" value="ECO:0007669"/>
    <property type="project" value="UniProtKB-KW"/>
</dbReference>
<evidence type="ECO:0000256" key="12">
    <source>
        <dbReference type="ARBA" id="ARBA00023224"/>
    </source>
</evidence>
<dbReference type="SUPFAM" id="SSF81321">
    <property type="entry name" value="Family A G protein-coupled receptor-like"/>
    <property type="match status" value="1"/>
</dbReference>
<keyword evidence="13" id="KW-0844">Vision</keyword>
<dbReference type="PROSITE" id="PS00238">
    <property type="entry name" value="OPSIN"/>
    <property type="match status" value="1"/>
</dbReference>
<keyword evidence="10 15" id="KW-0472">Membrane</keyword>
<evidence type="ECO:0000256" key="8">
    <source>
        <dbReference type="ARBA" id="ARBA00022991"/>
    </source>
</evidence>
<accession>A0A8J2RET7</accession>
<feature type="transmembrane region" description="Helical" evidence="15">
    <location>
        <begin position="6"/>
        <end position="34"/>
    </location>
</feature>
<evidence type="ECO:0000313" key="17">
    <source>
        <dbReference type="EMBL" id="CAH0099474.1"/>
    </source>
</evidence>
<evidence type="ECO:0000259" key="16">
    <source>
        <dbReference type="PROSITE" id="PS50262"/>
    </source>
</evidence>
<comment type="similarity">
    <text evidence="2">Belongs to the G-protein coupled receptor 1 family.</text>
</comment>
<feature type="compositionally biased region" description="Polar residues" evidence="14">
    <location>
        <begin position="47"/>
        <end position="56"/>
    </location>
</feature>
<keyword evidence="6" id="KW-0681">Retinal protein</keyword>
<gene>
    <name evidence="17" type="ORF">DGAL_LOCUS1613</name>
</gene>
<feature type="transmembrane region" description="Helical" evidence="15">
    <location>
        <begin position="79"/>
        <end position="97"/>
    </location>
</feature>
<organism evidence="17 18">
    <name type="scientific">Daphnia galeata</name>
    <dbReference type="NCBI Taxonomy" id="27404"/>
    <lineage>
        <taxon>Eukaryota</taxon>
        <taxon>Metazoa</taxon>
        <taxon>Ecdysozoa</taxon>
        <taxon>Arthropoda</taxon>
        <taxon>Crustacea</taxon>
        <taxon>Branchiopoda</taxon>
        <taxon>Diplostraca</taxon>
        <taxon>Cladocera</taxon>
        <taxon>Anomopoda</taxon>
        <taxon>Daphniidae</taxon>
        <taxon>Daphnia</taxon>
    </lineage>
</organism>
<keyword evidence="11" id="KW-0675">Receptor</keyword>
<keyword evidence="9" id="KW-0297">G-protein coupled receptor</keyword>
<keyword evidence="18" id="KW-1185">Reference proteome</keyword>
<keyword evidence="12" id="KW-0807">Transducer</keyword>
<protein>
    <recommendedName>
        <fullName evidence="16">G-protein coupled receptors family 1 profile domain-containing protein</fullName>
    </recommendedName>
</protein>
<dbReference type="Proteomes" id="UP000789390">
    <property type="component" value="Unassembled WGS sequence"/>
</dbReference>
<keyword evidence="3" id="KW-0600">Photoreceptor protein</keyword>
<comment type="subcellular location">
    <subcellularLocation>
        <location evidence="1">Membrane</location>
        <topology evidence="1">Multi-pass membrane protein</topology>
    </subcellularLocation>
</comment>
<dbReference type="PRINTS" id="PR00237">
    <property type="entry name" value="GPCRRHODOPSN"/>
</dbReference>
<dbReference type="PANTHER" id="PTHR24240">
    <property type="entry name" value="OPSIN"/>
    <property type="match status" value="1"/>
</dbReference>
<dbReference type="GO" id="GO:0009881">
    <property type="term" value="F:photoreceptor activity"/>
    <property type="evidence" value="ECO:0007669"/>
    <property type="project" value="UniProtKB-KW"/>
</dbReference>
<keyword evidence="4" id="KW-0716">Sensory transduction</keyword>
<evidence type="ECO:0000256" key="5">
    <source>
        <dbReference type="ARBA" id="ARBA00022692"/>
    </source>
</evidence>
<dbReference type="EMBL" id="CAKKLH010000019">
    <property type="protein sequence ID" value="CAH0099474.1"/>
    <property type="molecule type" value="Genomic_DNA"/>
</dbReference>
<dbReference type="GO" id="GO:0004930">
    <property type="term" value="F:G protein-coupled receptor activity"/>
    <property type="evidence" value="ECO:0007669"/>
    <property type="project" value="UniProtKB-KW"/>
</dbReference>
<feature type="region of interest" description="Disordered" evidence="14">
    <location>
        <begin position="47"/>
        <end position="73"/>
    </location>
</feature>
<feature type="domain" description="G-protein coupled receptors family 1 profile" evidence="16">
    <location>
        <begin position="1"/>
        <end position="166"/>
    </location>
</feature>
<dbReference type="InterPro" id="IPR017452">
    <property type="entry name" value="GPCR_Rhodpsn_7TM"/>
</dbReference>
<dbReference type="PROSITE" id="PS50262">
    <property type="entry name" value="G_PROTEIN_RECEP_F1_2"/>
    <property type="match status" value="1"/>
</dbReference>
<comment type="caution">
    <text evidence="17">The sequence shown here is derived from an EMBL/GenBank/DDBJ whole genome shotgun (WGS) entry which is preliminary data.</text>
</comment>
<evidence type="ECO:0000256" key="11">
    <source>
        <dbReference type="ARBA" id="ARBA00023170"/>
    </source>
</evidence>
<dbReference type="OrthoDB" id="2101615at2759"/>
<evidence type="ECO:0000256" key="3">
    <source>
        <dbReference type="ARBA" id="ARBA00022543"/>
    </source>
</evidence>
<evidence type="ECO:0000256" key="6">
    <source>
        <dbReference type="ARBA" id="ARBA00022925"/>
    </source>
</evidence>
<keyword evidence="5 15" id="KW-0812">Transmembrane</keyword>
<evidence type="ECO:0000256" key="14">
    <source>
        <dbReference type="SAM" id="MobiDB-lite"/>
    </source>
</evidence>
<evidence type="ECO:0000256" key="10">
    <source>
        <dbReference type="ARBA" id="ARBA00023136"/>
    </source>
</evidence>
<dbReference type="InterPro" id="IPR050125">
    <property type="entry name" value="GPCR_opsins"/>
</dbReference>
<dbReference type="AlphaFoldDB" id="A0A8J2RET7"/>
<sequence>MDNNRSYILYMFAFGLVVPLVVIVASYVSILRVVKKTGKFKRTMMATLQPTPQHQISDQHHPPTENKPKKQNDAAEKRVTVMVACMVGAFMAAWTPYSILALFETFIGVAGQHQQTRHEANRQMEDEKSTDAEENFFNYVGAISPAFATIPSLFAKTSAVLNPLIYGLLNTQFRVACNKFVTRLLGQHNRHRHNHHHHKNKHLRHFLNCPSGSPTLKPSASIRLSMKDMVSNESQSAYVMCRPQQSVISPSLTRYLLQQQPNEQFKSSCPVAEPETSFTYQQQSGLTVRMKSSGIKDYSIDSDRQDEDEEAMKLVVVRLISDSVTNANEESTSFRQTSFIEDTSSDNQLSHHHPDVPIPSHPPIILPPVNPAQSKFNDRSADIGGDEDQSNEHNLMEADNIIRISFITASVDC</sequence>
<dbReference type="GO" id="GO:0007601">
    <property type="term" value="P:visual perception"/>
    <property type="evidence" value="ECO:0007669"/>
    <property type="project" value="UniProtKB-KW"/>
</dbReference>
<dbReference type="Gene3D" id="1.20.1070.10">
    <property type="entry name" value="Rhodopsin 7-helix transmembrane proteins"/>
    <property type="match status" value="1"/>
</dbReference>